<feature type="domain" description="LPS-assembly protein LptD central" evidence="2">
    <location>
        <begin position="188"/>
        <end position="602"/>
    </location>
</feature>
<dbReference type="OrthoDB" id="9802320at2"/>
<accession>B0VI62</accession>
<dbReference type="InterPro" id="IPR050218">
    <property type="entry name" value="LptD"/>
</dbReference>
<organism evidence="3 4">
    <name type="scientific">Cloacimonas acidaminovorans (strain Evry)</name>
    <dbReference type="NCBI Taxonomy" id="459349"/>
    <lineage>
        <taxon>Bacteria</taxon>
        <taxon>Pseudomonadati</taxon>
        <taxon>Candidatus Cloacimonadota</taxon>
        <taxon>Candidatus Cloacimonadia</taxon>
        <taxon>Candidatus Cloacimonadales</taxon>
        <taxon>Candidatus Cloacimonadaceae</taxon>
        <taxon>Candidatus Cloacimonas</taxon>
    </lineage>
</organism>
<reference evidence="3 4" key="1">
    <citation type="journal article" date="2008" name="J. Bacteriol.">
        <title>'Candidatus Cloacamonas acidaminovorans': genome sequence reconstruction provides a first glimpse of a new bacterial division.</title>
        <authorList>
            <person name="Pelletier E."/>
            <person name="Kreimeyer A."/>
            <person name="Bocs S."/>
            <person name="Rouy Z."/>
            <person name="Gyapay G."/>
            <person name="Chouari R."/>
            <person name="Riviere D."/>
            <person name="Ganesan A."/>
            <person name="Daegelen P."/>
            <person name="Sghir A."/>
            <person name="Cohen G.N."/>
            <person name="Medigue C."/>
            <person name="Weissenbach J."/>
            <person name="Le Paslier D."/>
        </authorList>
    </citation>
    <scope>NUCLEOTIDE SEQUENCE [LARGE SCALE GENOMIC DNA]</scope>
    <source>
        <strain evidence="4">Evry</strain>
    </source>
</reference>
<dbReference type="HOGENOM" id="CLU_349067_0_0_0"/>
<dbReference type="Pfam" id="PF19838">
    <property type="entry name" value="LptD_2"/>
    <property type="match status" value="1"/>
</dbReference>
<keyword evidence="4" id="KW-1185">Reference proteome</keyword>
<name>B0VI62_CLOAI</name>
<proteinExistence type="predicted"/>
<dbReference type="InterPro" id="IPR045659">
    <property type="entry name" value="LptD_2"/>
</dbReference>
<dbReference type="EMBL" id="CU466930">
    <property type="protein sequence ID" value="CAO81038.1"/>
    <property type="molecule type" value="Genomic_DNA"/>
</dbReference>
<keyword evidence="1" id="KW-0732">Signal</keyword>
<evidence type="ECO:0000313" key="4">
    <source>
        <dbReference type="Proteomes" id="UP000002019"/>
    </source>
</evidence>
<dbReference type="PANTHER" id="PTHR30189:SF1">
    <property type="entry name" value="LPS-ASSEMBLY PROTEIN LPTD"/>
    <property type="match status" value="1"/>
</dbReference>
<sequence length="807" mass="93198">MKNKKICLLLIPLLLLTGLSLFAQKEARNYALSDSLFPEIPDSLKINLIETDSLFYKADSIHFEYDTEIIKLFGKPRINYQDTEIIADSITVDIKKERAFSYGPTKMRDGEQLLLGSNVRYDVKTQTGILNNGYSLIEDGYYTGSELRKVDKDIYDIDGGTFTNCDLEEPSFWFWSKQLRVYRGDKIVGKPVIGYVNHFPAFFFPFIIIPIRQGRHPGFLIPSPDYNNVDGFVIRNLALYYPYRDYADFVLGFDIMEKTGWKGHFDTEYLKRYAFSGNFNAAFQHSIDEYSTFDDWSLQGNHHQDLPEKSSLDATINFVSNKRIWESSSDVDQSLAQRLTSSVSYSKPIGSSYLNAGSYFTQDLINDTASLSLPSASFFLSSRPVSELFNVSPDSWLSNFNYRYNVYLEHTGNLREKNYSLGDFFWDNTIDPADTTGIRMLNEHHLGIKQNAGISHNSNLFGWLTLGKNFDYTEAWMDRDRNDDKFARGYAWTASANARFNLYGLRNFKNFPINSIRHIITPNIGYSYQPDTRKNSDLYSFGSIGVSNSQEASNLTFNLDNTWQMKYGKKGNETKLNDLLFWRMGTNANLKKKDKPFSNIAHTLYFKPGSFNLGTLSLNEGKYKLGSLKLSYSSQFSATQDPYKIQWDKMNLRNQYFSQGIVLSGSAPYNRYFSAPKNKSFEDFENSDSQKSVLEYMQETAGTNDWSFSISQNIYADKDIFHPATSSLRSSLTCKITQNWRLSYTNYYNLKTNDMLSQTLSFSRDLHCWKMDVNITLRNDYWDYRISLFNTLLPDALRFQTHDSKRY</sequence>
<dbReference type="KEGG" id="caci:CLOAM1176"/>
<dbReference type="Proteomes" id="UP000002019">
    <property type="component" value="Chromosome"/>
</dbReference>
<gene>
    <name evidence="3" type="ordered locus">CLOAM1176</name>
</gene>
<feature type="signal peptide" evidence="1">
    <location>
        <begin position="1"/>
        <end position="23"/>
    </location>
</feature>
<dbReference type="STRING" id="459349.CLOAM1176"/>
<evidence type="ECO:0000256" key="1">
    <source>
        <dbReference type="SAM" id="SignalP"/>
    </source>
</evidence>
<dbReference type="GO" id="GO:1990351">
    <property type="term" value="C:transporter complex"/>
    <property type="evidence" value="ECO:0007669"/>
    <property type="project" value="TreeGrafter"/>
</dbReference>
<dbReference type="RefSeq" id="WP_015424896.1">
    <property type="nucleotide sequence ID" value="NC_020449.1"/>
</dbReference>
<dbReference type="GO" id="GO:0009279">
    <property type="term" value="C:cell outer membrane"/>
    <property type="evidence" value="ECO:0007669"/>
    <property type="project" value="TreeGrafter"/>
</dbReference>
<feature type="chain" id="PRO_5002755449" evidence="1">
    <location>
        <begin position="24"/>
        <end position="807"/>
    </location>
</feature>
<protein>
    <submittedName>
        <fullName evidence="3">Increased membrane permeability protein or organic solvent tolerance protein (Imp-like) putative signal peptide</fullName>
    </submittedName>
</protein>
<dbReference type="eggNOG" id="COG1452">
    <property type="taxonomic scope" value="Bacteria"/>
</dbReference>
<evidence type="ECO:0000313" key="3">
    <source>
        <dbReference type="EMBL" id="CAO81038.1"/>
    </source>
</evidence>
<dbReference type="AlphaFoldDB" id="B0VI62"/>
<dbReference type="PANTHER" id="PTHR30189">
    <property type="entry name" value="LPS-ASSEMBLY PROTEIN"/>
    <property type="match status" value="1"/>
</dbReference>
<evidence type="ECO:0000259" key="2">
    <source>
        <dbReference type="Pfam" id="PF19838"/>
    </source>
</evidence>